<feature type="compositionally biased region" description="Acidic residues" evidence="1">
    <location>
        <begin position="172"/>
        <end position="181"/>
    </location>
</feature>
<name>A0ABT7BB87_9CYAN</name>
<organism evidence="3 4">
    <name type="scientific">Roseofilum capinflatum BLCC-M114</name>
    <dbReference type="NCBI Taxonomy" id="3022440"/>
    <lineage>
        <taxon>Bacteria</taxon>
        <taxon>Bacillati</taxon>
        <taxon>Cyanobacteriota</taxon>
        <taxon>Cyanophyceae</taxon>
        <taxon>Desertifilales</taxon>
        <taxon>Desertifilaceae</taxon>
        <taxon>Roseofilum</taxon>
        <taxon>Roseofilum capinflatum</taxon>
    </lineage>
</organism>
<evidence type="ECO:0000313" key="4">
    <source>
        <dbReference type="Proteomes" id="UP001235849"/>
    </source>
</evidence>
<keyword evidence="2" id="KW-0732">Signal</keyword>
<dbReference type="RefSeq" id="WP_283768731.1">
    <property type="nucleotide sequence ID" value="NZ_JAQOSO010000104.1"/>
</dbReference>
<evidence type="ECO:0000313" key="3">
    <source>
        <dbReference type="EMBL" id="MDJ1176448.1"/>
    </source>
</evidence>
<protein>
    <submittedName>
        <fullName evidence="3">Uncharacterized protein</fullName>
    </submittedName>
</protein>
<reference evidence="3 4" key="1">
    <citation type="submission" date="2023-01" db="EMBL/GenBank/DDBJ databases">
        <title>Novel diversity within Roseofilum (Cyanobacteria; Desertifilaceae) from marine benthic mats with descriptions of four novel species.</title>
        <authorList>
            <person name="Wang Y."/>
            <person name="Berthold D.E."/>
            <person name="Hu J."/>
            <person name="Lefler F.W."/>
            <person name="Laughinghouse H.D. IV."/>
        </authorList>
    </citation>
    <scope>NUCLEOTIDE SEQUENCE [LARGE SCALE GENOMIC DNA]</scope>
    <source>
        <strain evidence="3 4">BLCC-M114</strain>
    </source>
</reference>
<feature type="compositionally biased region" description="Polar residues" evidence="1">
    <location>
        <begin position="160"/>
        <end position="169"/>
    </location>
</feature>
<accession>A0ABT7BB87</accession>
<comment type="caution">
    <text evidence="3">The sequence shown here is derived from an EMBL/GenBank/DDBJ whole genome shotgun (WGS) entry which is preliminary data.</text>
</comment>
<gene>
    <name evidence="3" type="ORF">PMG25_20390</name>
</gene>
<dbReference type="Proteomes" id="UP001235849">
    <property type="component" value="Unassembled WGS sequence"/>
</dbReference>
<keyword evidence="4" id="KW-1185">Reference proteome</keyword>
<evidence type="ECO:0000256" key="2">
    <source>
        <dbReference type="SAM" id="SignalP"/>
    </source>
</evidence>
<feature type="chain" id="PRO_5047256445" evidence="2">
    <location>
        <begin position="24"/>
        <end position="181"/>
    </location>
</feature>
<feature type="signal peptide" evidence="2">
    <location>
        <begin position="1"/>
        <end position="23"/>
    </location>
</feature>
<proteinExistence type="predicted"/>
<dbReference type="EMBL" id="JAQOSO010000104">
    <property type="protein sequence ID" value="MDJ1176448.1"/>
    <property type="molecule type" value="Genomic_DNA"/>
</dbReference>
<sequence length="181" mass="20084">MTQSQRILICTLVALASSSFGFAIGGNFQFQSKMQACQDYSWGFNNVCQLWVGPSSWLQGSTTGAWVGMVLGGFLAGLSTSTSQQKNHQENCQLTAEEQANLERVLWFLETKAMGVEQLTSRERLILALGMQLSQHKLREQHTTEPLELETVEQLISNLGQNPQISEKLTSSEEENDEIGP</sequence>
<evidence type="ECO:0000256" key="1">
    <source>
        <dbReference type="SAM" id="MobiDB-lite"/>
    </source>
</evidence>
<feature type="region of interest" description="Disordered" evidence="1">
    <location>
        <begin position="160"/>
        <end position="181"/>
    </location>
</feature>